<organism evidence="5 6">
    <name type="scientific">Caldimonas brevitalea</name>
    <dbReference type="NCBI Taxonomy" id="413882"/>
    <lineage>
        <taxon>Bacteria</taxon>
        <taxon>Pseudomonadati</taxon>
        <taxon>Pseudomonadota</taxon>
        <taxon>Betaproteobacteria</taxon>
        <taxon>Burkholderiales</taxon>
        <taxon>Sphaerotilaceae</taxon>
        <taxon>Caldimonas</taxon>
    </lineage>
</organism>
<keyword evidence="6" id="KW-1185">Reference proteome</keyword>
<dbReference type="InterPro" id="IPR058625">
    <property type="entry name" value="MdtA-like_BSH"/>
</dbReference>
<dbReference type="Gene3D" id="2.40.30.170">
    <property type="match status" value="1"/>
</dbReference>
<dbReference type="NCBIfam" id="TIGR01730">
    <property type="entry name" value="RND_mfp"/>
    <property type="match status" value="1"/>
</dbReference>
<dbReference type="Gene3D" id="1.10.287.470">
    <property type="entry name" value="Helix hairpin bin"/>
    <property type="match status" value="1"/>
</dbReference>
<evidence type="ECO:0000313" key="6">
    <source>
        <dbReference type="Proteomes" id="UP000035352"/>
    </source>
</evidence>
<dbReference type="Gene3D" id="2.40.420.20">
    <property type="match status" value="1"/>
</dbReference>
<evidence type="ECO:0000256" key="1">
    <source>
        <dbReference type="ARBA" id="ARBA00009477"/>
    </source>
</evidence>
<dbReference type="KEGG" id="pbh:AAW51_1613"/>
<evidence type="ECO:0000259" key="3">
    <source>
        <dbReference type="Pfam" id="PF25917"/>
    </source>
</evidence>
<dbReference type="GO" id="GO:0015562">
    <property type="term" value="F:efflux transmembrane transporter activity"/>
    <property type="evidence" value="ECO:0007669"/>
    <property type="project" value="TreeGrafter"/>
</dbReference>
<dbReference type="Pfam" id="PF25917">
    <property type="entry name" value="BSH_RND"/>
    <property type="match status" value="1"/>
</dbReference>
<dbReference type="PATRIC" id="fig|413882.6.peg.1693"/>
<evidence type="ECO:0000259" key="4">
    <source>
        <dbReference type="Pfam" id="PF25954"/>
    </source>
</evidence>
<dbReference type="OrthoDB" id="5502471at2"/>
<dbReference type="RefSeq" id="WP_047194193.1">
    <property type="nucleotide sequence ID" value="NZ_CP011371.1"/>
</dbReference>
<dbReference type="PANTHER" id="PTHR30469">
    <property type="entry name" value="MULTIDRUG RESISTANCE PROTEIN MDTA"/>
    <property type="match status" value="1"/>
</dbReference>
<dbReference type="STRING" id="413882.AAW51_1613"/>
<feature type="domain" description="Multidrug resistance protein MdtA-like barrel-sandwich hybrid" evidence="3">
    <location>
        <begin position="77"/>
        <end position="208"/>
    </location>
</feature>
<evidence type="ECO:0000256" key="2">
    <source>
        <dbReference type="SAM" id="Coils"/>
    </source>
</evidence>
<dbReference type="SUPFAM" id="SSF111369">
    <property type="entry name" value="HlyD-like secretion proteins"/>
    <property type="match status" value="1"/>
</dbReference>
<dbReference type="EMBL" id="CP011371">
    <property type="protein sequence ID" value="AKJ28304.1"/>
    <property type="molecule type" value="Genomic_DNA"/>
</dbReference>
<dbReference type="Proteomes" id="UP000035352">
    <property type="component" value="Chromosome"/>
</dbReference>
<dbReference type="InterPro" id="IPR006143">
    <property type="entry name" value="RND_pump_MFP"/>
</dbReference>
<dbReference type="AlphaFoldDB" id="A0A0G3BFX0"/>
<dbReference type="Gene3D" id="2.40.50.100">
    <property type="match status" value="1"/>
</dbReference>
<feature type="domain" description="CusB-like beta-barrel" evidence="4">
    <location>
        <begin position="225"/>
        <end position="294"/>
    </location>
</feature>
<gene>
    <name evidence="5" type="ORF">AAW51_1613</name>
</gene>
<dbReference type="GO" id="GO:1990281">
    <property type="term" value="C:efflux pump complex"/>
    <property type="evidence" value="ECO:0007669"/>
    <property type="project" value="TreeGrafter"/>
</dbReference>
<comment type="similarity">
    <text evidence="1">Belongs to the membrane fusion protein (MFP) (TC 8.A.1) family.</text>
</comment>
<dbReference type="InterPro" id="IPR058792">
    <property type="entry name" value="Beta-barrel_RND_2"/>
</dbReference>
<evidence type="ECO:0000313" key="5">
    <source>
        <dbReference type="EMBL" id="AKJ28304.1"/>
    </source>
</evidence>
<proteinExistence type="inferred from homology"/>
<feature type="coiled-coil region" evidence="2">
    <location>
        <begin position="118"/>
        <end position="145"/>
    </location>
</feature>
<reference evidence="5 6" key="1">
    <citation type="submission" date="2015-05" db="EMBL/GenBank/DDBJ databases">
        <authorList>
            <person name="Tang B."/>
            <person name="Yu Y."/>
        </authorList>
    </citation>
    <scope>NUCLEOTIDE SEQUENCE [LARGE SCALE GENOMIC DNA]</scope>
    <source>
        <strain evidence="5 6">DSM 7029</strain>
    </source>
</reference>
<name>A0A0G3BFX0_9BURK</name>
<keyword evidence="2" id="KW-0175">Coiled coil</keyword>
<protein>
    <submittedName>
        <fullName evidence="5">Secretion protein HlyD</fullName>
    </submittedName>
</protein>
<accession>A0A0G3BFX0</accession>
<sequence length="386" mass="40558">MRVTSKRALKWVLPTLCVLVLGFAVSRALMAKKAERSALATAPVAALLELAPTDLVPARREELVRTLAVSGSIEAVNTAVVKAKVAAELRELRVREGDTVSAGQVLGHLDPTEYETRLRQAQEQAASAKAQLEIAQRTLENNRALVDQGFISKNALDTSVSNAAVARATLLAAQANADLARKAVSDATLRAPIPGQVSQRFVQPGERVGVDARVLEIVDLSKLELKAAVPPEDLAGLQVGHRARLKVDGLSEPVEATLARINPSAQAGTRAVTVYLTVAPHAGLRHGLFATGELEVGRSAVVAVPESAVRLDQPQPYVLVVESGKVLQRRVTLGERGHNGPRGERLVAVASGLKEGEPVLQGSLGAVRDGTSVHVTAVAPAAAASH</sequence>
<dbReference type="PANTHER" id="PTHR30469:SF15">
    <property type="entry name" value="HLYD FAMILY OF SECRETION PROTEINS"/>
    <property type="match status" value="1"/>
</dbReference>
<dbReference type="Pfam" id="PF25954">
    <property type="entry name" value="Beta-barrel_RND_2"/>
    <property type="match status" value="1"/>
</dbReference>